<dbReference type="PROSITE" id="PS51257">
    <property type="entry name" value="PROKAR_LIPOPROTEIN"/>
    <property type="match status" value="1"/>
</dbReference>
<evidence type="ECO:0000256" key="1">
    <source>
        <dbReference type="ARBA" id="ARBA00009179"/>
    </source>
</evidence>
<dbReference type="SUPFAM" id="SSF52096">
    <property type="entry name" value="ClpP/crotonase"/>
    <property type="match status" value="1"/>
</dbReference>
<dbReference type="CDD" id="cd06782">
    <property type="entry name" value="cpPDZ_CPP-like"/>
    <property type="match status" value="1"/>
</dbReference>
<dbReference type="PANTHER" id="PTHR32060">
    <property type="entry name" value="TAIL-SPECIFIC PROTEASE"/>
    <property type="match status" value="1"/>
</dbReference>
<dbReference type="CDD" id="cd07560">
    <property type="entry name" value="Peptidase_S41_CPP"/>
    <property type="match status" value="1"/>
</dbReference>
<dbReference type="EC" id="3.4.21.102" evidence="7"/>
<dbReference type="GO" id="GO:0030288">
    <property type="term" value="C:outer membrane-bounded periplasmic space"/>
    <property type="evidence" value="ECO:0007669"/>
    <property type="project" value="TreeGrafter"/>
</dbReference>
<keyword evidence="4 5" id="KW-0720">Serine protease</keyword>
<dbReference type="PROSITE" id="PS50106">
    <property type="entry name" value="PDZ"/>
    <property type="match status" value="1"/>
</dbReference>
<gene>
    <name evidence="7" type="ordered locus">RUM_09820</name>
</gene>
<dbReference type="OrthoDB" id="9812068at2"/>
<evidence type="ECO:0000256" key="3">
    <source>
        <dbReference type="ARBA" id="ARBA00022801"/>
    </source>
</evidence>
<reference evidence="7" key="1">
    <citation type="submission" date="2010-03" db="EMBL/GenBank/DDBJ databases">
        <title>The genome sequence of Ruminococcus sp. 18P13.</title>
        <authorList>
            <consortium name="metaHIT consortium -- http://www.metahit.eu/"/>
            <person name="Pajon A."/>
            <person name="Turner K."/>
            <person name="Parkhill J."/>
            <person name="Bernalier A."/>
        </authorList>
    </citation>
    <scope>NUCLEOTIDE SEQUENCE [LARGE SCALE GENOMIC DNA]</scope>
    <source>
        <strain evidence="7">Type strain: 18P13</strain>
    </source>
</reference>
<dbReference type="PATRIC" id="fig|213810.4.peg.884"/>
<dbReference type="AlphaFoldDB" id="D4LC05"/>
<dbReference type="GO" id="GO:0006508">
    <property type="term" value="P:proteolysis"/>
    <property type="evidence" value="ECO:0007669"/>
    <property type="project" value="UniProtKB-KW"/>
</dbReference>
<dbReference type="NCBIfam" id="TIGR00225">
    <property type="entry name" value="prc"/>
    <property type="match status" value="1"/>
</dbReference>
<dbReference type="EMBL" id="FP929052">
    <property type="protein sequence ID" value="CBL17150.1"/>
    <property type="molecule type" value="Genomic_DNA"/>
</dbReference>
<dbReference type="Gene3D" id="2.30.42.10">
    <property type="match status" value="1"/>
</dbReference>
<dbReference type="BioCyc" id="RCHA213810:RUM_RS04720-MONOMER"/>
<protein>
    <submittedName>
        <fullName evidence="7">C-terminal peptidase (Prc)</fullName>
        <ecNumber evidence="7">3.4.21.102</ecNumber>
    </submittedName>
</protein>
<dbReference type="InterPro" id="IPR001478">
    <property type="entry name" value="PDZ"/>
</dbReference>
<evidence type="ECO:0000313" key="7">
    <source>
        <dbReference type="EMBL" id="CBL17150.1"/>
    </source>
</evidence>
<dbReference type="GO" id="GO:0007165">
    <property type="term" value="P:signal transduction"/>
    <property type="evidence" value="ECO:0007669"/>
    <property type="project" value="TreeGrafter"/>
</dbReference>
<evidence type="ECO:0000256" key="4">
    <source>
        <dbReference type="ARBA" id="ARBA00022825"/>
    </source>
</evidence>
<dbReference type="InterPro" id="IPR029045">
    <property type="entry name" value="ClpP/crotonase-like_dom_sf"/>
</dbReference>
<evidence type="ECO:0000313" key="8">
    <source>
        <dbReference type="Proteomes" id="UP000007054"/>
    </source>
</evidence>
<keyword evidence="8" id="KW-1185">Reference proteome</keyword>
<dbReference type="InterPro" id="IPR005151">
    <property type="entry name" value="Tail-specific_protease"/>
</dbReference>
<dbReference type="SMART" id="SM00228">
    <property type="entry name" value="PDZ"/>
    <property type="match status" value="1"/>
</dbReference>
<dbReference type="Pfam" id="PF22694">
    <property type="entry name" value="CtpB_N-like"/>
    <property type="match status" value="1"/>
</dbReference>
<sequence>MNKKISLGLTISLVALACALTFILTSAYNLHHFNQKVSSVENMADTYNRLSELDGLVRENYYKEIDEESLSDGILKGYVSGLNDPYSRYMTAKELETSQENDKGVLVGIGVTVTKDESGYIFIDSVTADTPAAQSELAAGDIIVAINGTDVLELGYEQAVEQIKGKEGTTLKLTVRRGGVDQDYELVRRTIQVKTAYGEMLEGKIGYIRISGFKESTVEQFNEALQNLLNDGAVALAFDVRGNHGGLVTSVGECLDPLLPEGDVAFATYRDGREEVLIRSDAKELNLPMAVLVDGDTASAAELFASALRDFEKAKLYGVTTYGKGVMQNTISLDDGGGLTITVATYRTARSACYQGIGLIPDETVELPEDAPALDERSHDADPQLQKALTALQGGA</sequence>
<dbReference type="Proteomes" id="UP000007054">
    <property type="component" value="Chromosome"/>
</dbReference>
<dbReference type="Pfam" id="PF03572">
    <property type="entry name" value="Peptidase_S41"/>
    <property type="match status" value="1"/>
</dbReference>
<dbReference type="GO" id="GO:0004252">
    <property type="term" value="F:serine-type endopeptidase activity"/>
    <property type="evidence" value="ECO:0007669"/>
    <property type="project" value="UniProtKB-EC"/>
</dbReference>
<dbReference type="Gene3D" id="3.90.226.10">
    <property type="entry name" value="2-enoyl-CoA Hydratase, Chain A, domain 1"/>
    <property type="match status" value="1"/>
</dbReference>
<comment type="similarity">
    <text evidence="1 5">Belongs to the peptidase S41A family.</text>
</comment>
<dbReference type="SUPFAM" id="SSF50156">
    <property type="entry name" value="PDZ domain-like"/>
    <property type="match status" value="1"/>
</dbReference>
<name>D4LC05_RUMC1</name>
<keyword evidence="2 5" id="KW-0645">Protease</keyword>
<evidence type="ECO:0000259" key="6">
    <source>
        <dbReference type="PROSITE" id="PS50106"/>
    </source>
</evidence>
<dbReference type="HOGENOM" id="CLU_017295_3_2_9"/>
<dbReference type="InterPro" id="IPR004447">
    <property type="entry name" value="Peptidase_S41A"/>
</dbReference>
<keyword evidence="3 5" id="KW-0378">Hydrolase</keyword>
<dbReference type="InterPro" id="IPR036034">
    <property type="entry name" value="PDZ_sf"/>
</dbReference>
<dbReference type="InterPro" id="IPR055210">
    <property type="entry name" value="CtpA/B_N"/>
</dbReference>
<dbReference type="RefSeq" id="WP_015558057.1">
    <property type="nucleotide sequence ID" value="NC_021039.1"/>
</dbReference>
<evidence type="ECO:0000256" key="5">
    <source>
        <dbReference type="RuleBase" id="RU004404"/>
    </source>
</evidence>
<organism evidence="7 8">
    <name type="scientific">Ruminococcus champanellensis (strain DSM 18848 / JCM 17042 / KCTC 15320 / 18P13)</name>
    <dbReference type="NCBI Taxonomy" id="213810"/>
    <lineage>
        <taxon>Bacteria</taxon>
        <taxon>Bacillati</taxon>
        <taxon>Bacillota</taxon>
        <taxon>Clostridia</taxon>
        <taxon>Eubacteriales</taxon>
        <taxon>Oscillospiraceae</taxon>
        <taxon>Ruminococcus</taxon>
    </lineage>
</organism>
<feature type="domain" description="PDZ" evidence="6">
    <location>
        <begin position="94"/>
        <end position="164"/>
    </location>
</feature>
<dbReference type="STRING" id="213810.RUM_09820"/>
<evidence type="ECO:0000256" key="2">
    <source>
        <dbReference type="ARBA" id="ARBA00022670"/>
    </source>
</evidence>
<accession>D4LC05</accession>
<dbReference type="Gene3D" id="3.30.750.44">
    <property type="match status" value="1"/>
</dbReference>
<dbReference type="KEGG" id="rch:RUM_09820"/>
<dbReference type="PANTHER" id="PTHR32060:SF30">
    <property type="entry name" value="CARBOXY-TERMINAL PROCESSING PROTEASE CTPA"/>
    <property type="match status" value="1"/>
</dbReference>
<proteinExistence type="inferred from homology"/>
<reference evidence="7" key="2">
    <citation type="submission" date="2010-03" db="EMBL/GenBank/DDBJ databases">
        <authorList>
            <person name="Pajon A."/>
        </authorList>
    </citation>
    <scope>NUCLEOTIDE SEQUENCE</scope>
    <source>
        <strain evidence="7">Type strain: 18P13</strain>
    </source>
</reference>
<dbReference type="SMART" id="SM00245">
    <property type="entry name" value="TSPc"/>
    <property type="match status" value="1"/>
</dbReference>
<dbReference type="Pfam" id="PF00595">
    <property type="entry name" value="PDZ"/>
    <property type="match status" value="1"/>
</dbReference>
<dbReference type="GeneID" id="83155740"/>